<dbReference type="GO" id="GO:0005829">
    <property type="term" value="C:cytosol"/>
    <property type="evidence" value="ECO:0007669"/>
    <property type="project" value="TreeGrafter"/>
</dbReference>
<proteinExistence type="inferred from homology"/>
<reference evidence="4 5" key="1">
    <citation type="submission" date="2021-06" db="EMBL/GenBank/DDBJ databases">
        <title>Caerostris darwini draft genome.</title>
        <authorList>
            <person name="Kono N."/>
            <person name="Arakawa K."/>
        </authorList>
    </citation>
    <scope>NUCLEOTIDE SEQUENCE [LARGE SCALE GENOMIC DNA]</scope>
</reference>
<dbReference type="InterPro" id="IPR004279">
    <property type="entry name" value="Perilipin"/>
</dbReference>
<evidence type="ECO:0000256" key="1">
    <source>
        <dbReference type="ARBA" id="ARBA00004502"/>
    </source>
</evidence>
<keyword evidence="3" id="KW-0551">Lipid droplet</keyword>
<dbReference type="Pfam" id="PF03036">
    <property type="entry name" value="Perilipin"/>
    <property type="match status" value="1"/>
</dbReference>
<dbReference type="GO" id="GO:0010890">
    <property type="term" value="P:positive regulation of triglyceride storage"/>
    <property type="evidence" value="ECO:0007669"/>
    <property type="project" value="TreeGrafter"/>
</dbReference>
<dbReference type="AlphaFoldDB" id="A0AAV4SSE6"/>
<dbReference type="PANTHER" id="PTHR14024">
    <property type="entry name" value="PERILIPIN"/>
    <property type="match status" value="1"/>
</dbReference>
<comment type="caution">
    <text evidence="4">The sequence shown here is derived from an EMBL/GenBank/DDBJ whole genome shotgun (WGS) entry which is preliminary data.</text>
</comment>
<evidence type="ECO:0000313" key="5">
    <source>
        <dbReference type="Proteomes" id="UP001054837"/>
    </source>
</evidence>
<dbReference type="Proteomes" id="UP001054837">
    <property type="component" value="Unassembled WGS sequence"/>
</dbReference>
<evidence type="ECO:0000313" key="4">
    <source>
        <dbReference type="EMBL" id="GIY36111.1"/>
    </source>
</evidence>
<name>A0AAV4SSE6_9ARAC</name>
<sequence length="268" mass="30910">MVLAKDLESNKSRSEFVHRIASIPVVYLAWNIAAETYNNVKSSNVILKVSLNTTEKAAHFISEPVLRRFEKQLKSADHIACRGLETIQGIVPSILFQREKFFRQTKSVYDDTVESGIRKYQVVKKISTSKFVDIVNDGTEKFEEFLASPYGEICDIALDFALDVGDMYVDHFLPPLGDERPEKLFGDRGREPLSKRTELLKNRLKERIYKHTLLKIQMIRLRTKILVIKIYHINPYQYIVETSAAVPEMLFSTITKVFTILFKIKISC</sequence>
<dbReference type="EMBL" id="BPLQ01008247">
    <property type="protein sequence ID" value="GIY36111.1"/>
    <property type="molecule type" value="Genomic_DNA"/>
</dbReference>
<protein>
    <submittedName>
        <fullName evidence="4">Uncharacterized protein</fullName>
    </submittedName>
</protein>
<keyword evidence="5" id="KW-1185">Reference proteome</keyword>
<evidence type="ECO:0000256" key="2">
    <source>
        <dbReference type="ARBA" id="ARBA00006311"/>
    </source>
</evidence>
<dbReference type="PANTHER" id="PTHR14024:SF49">
    <property type="entry name" value="LIPID STORAGE DROPLETS SURFACE-BINDING PROTEIN 1"/>
    <property type="match status" value="1"/>
</dbReference>
<accession>A0AAV4SSE6</accession>
<evidence type="ECO:0000256" key="3">
    <source>
        <dbReference type="ARBA" id="ARBA00022677"/>
    </source>
</evidence>
<comment type="subcellular location">
    <subcellularLocation>
        <location evidence="1">Lipid droplet</location>
    </subcellularLocation>
</comment>
<comment type="similarity">
    <text evidence="2">Belongs to the perilipin family.</text>
</comment>
<gene>
    <name evidence="4" type="primary">AVEN_131602_1</name>
    <name evidence="4" type="ORF">CDAR_101651</name>
</gene>
<dbReference type="GO" id="GO:0005811">
    <property type="term" value="C:lipid droplet"/>
    <property type="evidence" value="ECO:0007669"/>
    <property type="project" value="UniProtKB-SubCell"/>
</dbReference>
<organism evidence="4 5">
    <name type="scientific">Caerostris darwini</name>
    <dbReference type="NCBI Taxonomy" id="1538125"/>
    <lineage>
        <taxon>Eukaryota</taxon>
        <taxon>Metazoa</taxon>
        <taxon>Ecdysozoa</taxon>
        <taxon>Arthropoda</taxon>
        <taxon>Chelicerata</taxon>
        <taxon>Arachnida</taxon>
        <taxon>Araneae</taxon>
        <taxon>Araneomorphae</taxon>
        <taxon>Entelegynae</taxon>
        <taxon>Araneoidea</taxon>
        <taxon>Araneidae</taxon>
        <taxon>Caerostris</taxon>
    </lineage>
</organism>
<dbReference type="GO" id="GO:0019915">
    <property type="term" value="P:lipid storage"/>
    <property type="evidence" value="ECO:0007669"/>
    <property type="project" value="TreeGrafter"/>
</dbReference>